<evidence type="ECO:0000313" key="2">
    <source>
        <dbReference type="Proteomes" id="UP000474567"/>
    </source>
</evidence>
<name>A0ABN7EGL3_9FLAO</name>
<dbReference type="EMBL" id="CADCST010000067">
    <property type="protein sequence ID" value="CAA9196374.1"/>
    <property type="molecule type" value="Genomic_DNA"/>
</dbReference>
<sequence>MQILFQMYQNKKTPSRNDGVFMLLTNQKTINYEIYINSEGNHPFLICECKDRY</sequence>
<organism evidence="1 2">
    <name type="scientific">Flavobacterium collinsii</name>
    <dbReference type="NCBI Taxonomy" id="1114861"/>
    <lineage>
        <taxon>Bacteria</taxon>
        <taxon>Pseudomonadati</taxon>
        <taxon>Bacteroidota</taxon>
        <taxon>Flavobacteriia</taxon>
        <taxon>Flavobacteriales</taxon>
        <taxon>Flavobacteriaceae</taxon>
        <taxon>Flavobacterium</taxon>
    </lineage>
</organism>
<gene>
    <name evidence="1" type="ORF">FLACOL7796_01110</name>
</gene>
<reference evidence="1 2" key="1">
    <citation type="submission" date="2020-02" db="EMBL/GenBank/DDBJ databases">
        <authorList>
            <person name="Criscuolo A."/>
        </authorList>
    </citation>
    <scope>NUCLEOTIDE SEQUENCE [LARGE SCALE GENOMIC DNA]</scope>
    <source>
        <strain evidence="1">CECT7796</strain>
    </source>
</reference>
<protein>
    <submittedName>
        <fullName evidence="1">Uncharacterized protein</fullName>
    </submittedName>
</protein>
<proteinExistence type="predicted"/>
<keyword evidence="2" id="KW-1185">Reference proteome</keyword>
<comment type="caution">
    <text evidence="1">The sequence shown here is derived from an EMBL/GenBank/DDBJ whole genome shotgun (WGS) entry which is preliminary data.</text>
</comment>
<evidence type="ECO:0000313" key="1">
    <source>
        <dbReference type="EMBL" id="CAA9196374.1"/>
    </source>
</evidence>
<dbReference type="Proteomes" id="UP000474567">
    <property type="component" value="Unassembled WGS sequence"/>
</dbReference>
<accession>A0ABN7EGL3</accession>